<dbReference type="RefSeq" id="XP_013998244.1">
    <property type="nucleotide sequence ID" value="XM_014142769.2"/>
</dbReference>
<dbReference type="GO" id="GO:0006397">
    <property type="term" value="P:mRNA processing"/>
    <property type="evidence" value="ECO:0007669"/>
    <property type="project" value="UniProtKB-KW"/>
</dbReference>
<dbReference type="Bgee" id="ENSSSAG00000021695">
    <property type="expression patterns" value="Expressed in ovary and 23 other cell types or tissues"/>
</dbReference>
<dbReference type="InterPro" id="IPR034264">
    <property type="entry name" value="RBM48_RRM"/>
</dbReference>
<dbReference type="GeneID" id="106570438"/>
<evidence type="ECO:0000313" key="10">
    <source>
        <dbReference type="RefSeq" id="XP_013998244.1"/>
    </source>
</evidence>
<protein>
    <recommendedName>
        <fullName evidence="2">RNA-binding protein 48</fullName>
    </recommendedName>
</protein>
<keyword evidence="9" id="KW-1185">Reference proteome</keyword>
<feature type="region of interest" description="Disordered" evidence="8">
    <location>
        <begin position="361"/>
        <end position="380"/>
    </location>
</feature>
<dbReference type="GO" id="GO:0008380">
    <property type="term" value="P:RNA splicing"/>
    <property type="evidence" value="ECO:0007669"/>
    <property type="project" value="UniProtKB-KW"/>
</dbReference>
<dbReference type="PANTHER" id="PTHR20957">
    <property type="entry name" value="RNA-BINDING PROTEIN 48"/>
    <property type="match status" value="1"/>
</dbReference>
<keyword evidence="5" id="KW-0694">RNA-binding</keyword>
<gene>
    <name evidence="10" type="primary">rbm48</name>
</gene>
<dbReference type="OMA" id="PLCYFAS"/>
<evidence type="ECO:0000313" key="9">
    <source>
        <dbReference type="Proteomes" id="UP001652741"/>
    </source>
</evidence>
<dbReference type="PANTHER" id="PTHR20957:SF0">
    <property type="entry name" value="RNA-BINDING PROTEIN 48"/>
    <property type="match status" value="1"/>
</dbReference>
<organism evidence="9 10">
    <name type="scientific">Salmo salar</name>
    <name type="common">Atlantic salmon</name>
    <dbReference type="NCBI Taxonomy" id="8030"/>
    <lineage>
        <taxon>Eukaryota</taxon>
        <taxon>Metazoa</taxon>
        <taxon>Chordata</taxon>
        <taxon>Craniata</taxon>
        <taxon>Vertebrata</taxon>
        <taxon>Euteleostomi</taxon>
        <taxon>Actinopterygii</taxon>
        <taxon>Neopterygii</taxon>
        <taxon>Teleostei</taxon>
        <taxon>Protacanthopterygii</taxon>
        <taxon>Salmoniformes</taxon>
        <taxon>Salmonidae</taxon>
        <taxon>Salmoninae</taxon>
        <taxon>Salmo</taxon>
    </lineage>
</organism>
<sequence>MAGFTNSSCWSTPEVYKHHEQQKICPSRPKYREGRRPKAVKVYTINLESRYLMLQGVPAIGVMTELIELSALYGAVDEYRVLDEYPAEQFTEVYLVKFQKLTSARAAKRHMDEKSFFGGLLHVCYAPEYETVEDTRLKLQDRRRYVNTMTQNKAKEQEQDQGDEESKKPMSSYTVATTARTSSGDDQRSSDTSNKGETSSTSQGHYLGFPLLPLPPQEFLPYRHAPPYDRSYSYQANQCRTIPTEDKMGSLHNAINIKQQLAPSVSSVPSSSGGDRGIVKRLSKNPPPAAPPRFIPRTTHLENRKRKIVETNKDSLFGFVDKNETLIGPKLPDRPKMDMADESLNITANMIRNTLKKVASVPEVKPAEKKTKSAKPRRRI</sequence>
<evidence type="ECO:0000256" key="4">
    <source>
        <dbReference type="ARBA" id="ARBA00022728"/>
    </source>
</evidence>
<dbReference type="CTD" id="84060"/>
<accession>A0A1S3M5K7</accession>
<dbReference type="FunFam" id="3.30.70.330:FF:000424">
    <property type="entry name" value="RNA-binding protein 48 isoform X4"/>
    <property type="match status" value="1"/>
</dbReference>
<evidence type="ECO:0000256" key="7">
    <source>
        <dbReference type="ARBA" id="ARBA00035004"/>
    </source>
</evidence>
<dbReference type="Proteomes" id="UP001652741">
    <property type="component" value="Chromosome ssa14"/>
</dbReference>
<feature type="region of interest" description="Disordered" evidence="8">
    <location>
        <begin position="149"/>
        <end position="210"/>
    </location>
</feature>
<dbReference type="InterPro" id="IPR035979">
    <property type="entry name" value="RBD_domain_sf"/>
</dbReference>
<dbReference type="InterPro" id="IPR039599">
    <property type="entry name" value="RBM48"/>
</dbReference>
<evidence type="ECO:0000256" key="2">
    <source>
        <dbReference type="ARBA" id="ARBA00015189"/>
    </source>
</evidence>
<dbReference type="STRING" id="8030.ENSSSAP00000024815"/>
<dbReference type="AlphaFoldDB" id="A0A1S3M5K7"/>
<dbReference type="SUPFAM" id="SSF54928">
    <property type="entry name" value="RNA-binding domain, RBD"/>
    <property type="match status" value="1"/>
</dbReference>
<comment type="similarity">
    <text evidence="1">Belongs to the RBM48 family.</text>
</comment>
<evidence type="ECO:0000256" key="5">
    <source>
        <dbReference type="ARBA" id="ARBA00022884"/>
    </source>
</evidence>
<dbReference type="KEGG" id="sasa:106570438"/>
<dbReference type="CDD" id="cd12442">
    <property type="entry name" value="RRM_RBM48"/>
    <property type="match status" value="1"/>
</dbReference>
<feature type="compositionally biased region" description="Polar residues" evidence="8">
    <location>
        <begin position="190"/>
        <end position="204"/>
    </location>
</feature>
<keyword evidence="3" id="KW-0507">mRNA processing</keyword>
<evidence type="ECO:0000256" key="6">
    <source>
        <dbReference type="ARBA" id="ARBA00023187"/>
    </source>
</evidence>
<reference evidence="10" key="1">
    <citation type="submission" date="2025-08" db="UniProtKB">
        <authorList>
            <consortium name="RefSeq"/>
        </authorList>
    </citation>
    <scope>IDENTIFICATION</scope>
</reference>
<feature type="compositionally biased region" description="Polar residues" evidence="8">
    <location>
        <begin position="169"/>
        <end position="182"/>
    </location>
</feature>
<dbReference type="PaxDb" id="8030-ENSSSAP00000024815"/>
<keyword evidence="4" id="KW-0747">Spliceosome</keyword>
<evidence type="ECO:0000256" key="3">
    <source>
        <dbReference type="ARBA" id="ARBA00022664"/>
    </source>
</evidence>
<dbReference type="GO" id="GO:0005654">
    <property type="term" value="C:nucleoplasm"/>
    <property type="evidence" value="ECO:0007669"/>
    <property type="project" value="TreeGrafter"/>
</dbReference>
<proteinExistence type="inferred from homology"/>
<dbReference type="GO" id="GO:0003723">
    <property type="term" value="F:RNA binding"/>
    <property type="evidence" value="ECO:0007669"/>
    <property type="project" value="UniProtKB-KW"/>
</dbReference>
<keyword evidence="6" id="KW-0508">mRNA splicing</keyword>
<comment type="function">
    <text evidence="7">As a component of the minor spliceosome, involved in the splicing of U12-type introns in pre-mRNAs.</text>
</comment>
<feature type="compositionally biased region" description="Basic and acidic residues" evidence="8">
    <location>
        <begin position="153"/>
        <end position="168"/>
    </location>
</feature>
<dbReference type="GO" id="GO:0005681">
    <property type="term" value="C:spliceosomal complex"/>
    <property type="evidence" value="ECO:0007669"/>
    <property type="project" value="UniProtKB-KW"/>
</dbReference>
<evidence type="ECO:0000256" key="1">
    <source>
        <dbReference type="ARBA" id="ARBA00006938"/>
    </source>
</evidence>
<evidence type="ECO:0000256" key="8">
    <source>
        <dbReference type="SAM" id="MobiDB-lite"/>
    </source>
</evidence>
<name>A0A1S3M5K7_SALSA</name>
<dbReference type="OrthoDB" id="78358at2759"/>